<feature type="domain" description="DUF4326" evidence="1">
    <location>
        <begin position="14"/>
        <end position="93"/>
    </location>
</feature>
<evidence type="ECO:0000313" key="3">
    <source>
        <dbReference type="Proteomes" id="UP000516415"/>
    </source>
</evidence>
<reference evidence="2 3" key="1">
    <citation type="submission" date="2020-07" db="EMBL/GenBank/DDBJ databases">
        <authorList>
            <person name="Martino G."/>
            <person name="Holtappels D."/>
            <person name="Wagemans J."/>
            <person name="Lavigne R."/>
            <person name="Turina M."/>
            <person name="Ciuffo M."/>
        </authorList>
    </citation>
    <scope>NUCLEOTIDE SEQUENCE [LARGE SCALE GENOMIC DNA]</scope>
</reference>
<accession>A0A7H0XFU7</accession>
<gene>
    <name evidence="2" type="ORF">phiK7A1_099</name>
</gene>
<sequence>MCCQVVNKYKVNMSDPDIVYIGRGSIWGNPHEMIAVPKGNKDQERHRVIAAYKQTLWRLITSGKITKEMLIALDGKRLACYCAPKSCHGDIIARAVRWAKQ</sequence>
<dbReference type="Pfam" id="PF14216">
    <property type="entry name" value="DUF4326"/>
    <property type="match status" value="1"/>
</dbReference>
<keyword evidence="3" id="KW-1185">Reference proteome</keyword>
<organism evidence="2 3">
    <name type="scientific">Pseudomonas phage phiK7A1</name>
    <dbReference type="NCBI Taxonomy" id="2759194"/>
    <lineage>
        <taxon>Viruses</taxon>
        <taxon>Duplodnaviria</taxon>
        <taxon>Heunggongvirae</taxon>
        <taxon>Uroviricota</taxon>
        <taxon>Caudoviricetes</taxon>
        <taxon>Vandenendeviridae</taxon>
        <taxon>Gorskivirinae</taxon>
        <taxon>Torinovirus</taxon>
        <taxon>Torinovirus K7A1</taxon>
    </lineage>
</organism>
<dbReference type="EMBL" id="MT740307">
    <property type="protein sequence ID" value="QNR53887.1"/>
    <property type="molecule type" value="Genomic_DNA"/>
</dbReference>
<evidence type="ECO:0000313" key="2">
    <source>
        <dbReference type="EMBL" id="QNR53887.1"/>
    </source>
</evidence>
<dbReference type="Proteomes" id="UP000516415">
    <property type="component" value="Segment"/>
</dbReference>
<protein>
    <recommendedName>
        <fullName evidence="1">DUF4326 domain-containing protein</fullName>
    </recommendedName>
</protein>
<dbReference type="InterPro" id="IPR025475">
    <property type="entry name" value="DUF4326"/>
</dbReference>
<name>A0A7H0XFU7_9CAUD</name>
<proteinExistence type="predicted"/>
<evidence type="ECO:0000259" key="1">
    <source>
        <dbReference type="Pfam" id="PF14216"/>
    </source>
</evidence>